<reference evidence="7" key="1">
    <citation type="journal article" date="2018" name="Nat. Microbiol.">
        <title>Leveraging single-cell genomics to expand the fungal tree of life.</title>
        <authorList>
            <person name="Ahrendt S.R."/>
            <person name="Quandt C.A."/>
            <person name="Ciobanu D."/>
            <person name="Clum A."/>
            <person name="Salamov A."/>
            <person name="Andreopoulos B."/>
            <person name="Cheng J.F."/>
            <person name="Woyke T."/>
            <person name="Pelin A."/>
            <person name="Henrissat B."/>
            <person name="Reynolds N.K."/>
            <person name="Benny G.L."/>
            <person name="Smith M.E."/>
            <person name="James T.Y."/>
            <person name="Grigoriev I.V."/>
        </authorList>
    </citation>
    <scope>NUCLEOTIDE SEQUENCE [LARGE SCALE GENOMIC DNA]</scope>
    <source>
        <strain evidence="7">Benny S71-1</strain>
    </source>
</reference>
<evidence type="ECO:0000313" key="7">
    <source>
        <dbReference type="Proteomes" id="UP000278143"/>
    </source>
</evidence>
<name>A0A4P9Z024_9FUNG</name>
<comment type="similarity">
    <text evidence="5">Belongs to the eukaryotic initiation factor 4E family.</text>
</comment>
<dbReference type="GO" id="GO:0006417">
    <property type="term" value="P:regulation of translation"/>
    <property type="evidence" value="ECO:0007669"/>
    <property type="project" value="UniProtKB-KW"/>
</dbReference>
<evidence type="ECO:0000256" key="4">
    <source>
        <dbReference type="ARBA" id="ARBA00022917"/>
    </source>
</evidence>
<dbReference type="GO" id="GO:0000340">
    <property type="term" value="F:RNA 7-methylguanosine cap binding"/>
    <property type="evidence" value="ECO:0007669"/>
    <property type="project" value="TreeGrafter"/>
</dbReference>
<dbReference type="PANTHER" id="PTHR11960:SF66">
    <property type="entry name" value="EUKARYOTIC TRANSLATION INITIATION FACTOR 4E TYPE 3"/>
    <property type="match status" value="1"/>
</dbReference>
<gene>
    <name evidence="6" type="ORF">SYNPS1DRAFT_29047</name>
</gene>
<dbReference type="PANTHER" id="PTHR11960">
    <property type="entry name" value="EUKARYOTIC TRANSLATION INITIATION FACTOR 4E RELATED"/>
    <property type="match status" value="1"/>
</dbReference>
<sequence length="186" mass="21652">MDAKTVSLVRMEIPLQHTWTFWMDTYSTGITSSNYEANLKPLYEVKTVQDFWRAYNNTTEPQKLHNRNNIHFMKRDIKPLWEDPANEKGGCFTFRIDKKETAKVWPELLMLLIGEQLDGIIVSGDEVCGLSVGSRWNSDVIQLWNARADLFNEKAITKKIKDTLGSVELQLPYYKPHKEHDAFTKK</sequence>
<dbReference type="OrthoDB" id="17977at2759"/>
<keyword evidence="3 5" id="KW-0694">RNA-binding</keyword>
<evidence type="ECO:0000256" key="1">
    <source>
        <dbReference type="ARBA" id="ARBA00022540"/>
    </source>
</evidence>
<dbReference type="GO" id="GO:0016281">
    <property type="term" value="C:eukaryotic translation initiation factor 4F complex"/>
    <property type="evidence" value="ECO:0007669"/>
    <property type="project" value="TreeGrafter"/>
</dbReference>
<dbReference type="Proteomes" id="UP000278143">
    <property type="component" value="Unassembled WGS sequence"/>
</dbReference>
<keyword evidence="4 5" id="KW-0648">Protein biosynthesis</keyword>
<dbReference type="GO" id="GO:0003743">
    <property type="term" value="F:translation initiation factor activity"/>
    <property type="evidence" value="ECO:0007669"/>
    <property type="project" value="UniProtKB-KW"/>
</dbReference>
<protein>
    <submittedName>
        <fullName evidence="6">Translation initiation factor eIF 4e-like domain-containing protein</fullName>
    </submittedName>
</protein>
<keyword evidence="2" id="KW-0810">Translation regulation</keyword>
<dbReference type="Pfam" id="PF01652">
    <property type="entry name" value="IF4E"/>
    <property type="match status" value="1"/>
</dbReference>
<dbReference type="Gene3D" id="3.30.760.10">
    <property type="entry name" value="RNA Cap, Translation Initiation Factor Eif4e"/>
    <property type="match status" value="1"/>
</dbReference>
<dbReference type="InterPro" id="IPR023398">
    <property type="entry name" value="TIF_eIF4e-like"/>
</dbReference>
<evidence type="ECO:0000313" key="6">
    <source>
        <dbReference type="EMBL" id="RKP25212.1"/>
    </source>
</evidence>
<keyword evidence="7" id="KW-1185">Reference proteome</keyword>
<dbReference type="InterPro" id="IPR001040">
    <property type="entry name" value="TIF_eIF_4E"/>
</dbReference>
<evidence type="ECO:0000256" key="3">
    <source>
        <dbReference type="ARBA" id="ARBA00022884"/>
    </source>
</evidence>
<dbReference type="EMBL" id="KZ989839">
    <property type="protein sequence ID" value="RKP25212.1"/>
    <property type="molecule type" value="Genomic_DNA"/>
</dbReference>
<evidence type="ECO:0000256" key="5">
    <source>
        <dbReference type="RuleBase" id="RU004374"/>
    </source>
</evidence>
<proteinExistence type="inferred from homology"/>
<organism evidence="6 7">
    <name type="scientific">Syncephalis pseudoplumigaleata</name>
    <dbReference type="NCBI Taxonomy" id="1712513"/>
    <lineage>
        <taxon>Eukaryota</taxon>
        <taxon>Fungi</taxon>
        <taxon>Fungi incertae sedis</taxon>
        <taxon>Zoopagomycota</taxon>
        <taxon>Zoopagomycotina</taxon>
        <taxon>Zoopagomycetes</taxon>
        <taxon>Zoopagales</taxon>
        <taxon>Piptocephalidaceae</taxon>
        <taxon>Syncephalis</taxon>
    </lineage>
</organism>
<dbReference type="SUPFAM" id="SSF55418">
    <property type="entry name" value="eIF4e-like"/>
    <property type="match status" value="1"/>
</dbReference>
<keyword evidence="1 5" id="KW-0396">Initiation factor</keyword>
<evidence type="ECO:0000256" key="2">
    <source>
        <dbReference type="ARBA" id="ARBA00022845"/>
    </source>
</evidence>
<accession>A0A4P9Z024</accession>
<dbReference type="AlphaFoldDB" id="A0A4P9Z024"/>